<dbReference type="FunFam" id="1.10.10.10:FF:000449">
    <property type="entry name" value="30S ribosomal protein S19e"/>
    <property type="match status" value="1"/>
</dbReference>
<evidence type="ECO:0000313" key="7">
    <source>
        <dbReference type="Proteomes" id="UP000619545"/>
    </source>
</evidence>
<evidence type="ECO:0000313" key="6">
    <source>
        <dbReference type="EMBL" id="HII71093.1"/>
    </source>
</evidence>
<keyword evidence="3 5" id="KW-0687">Ribonucleoprotein</keyword>
<gene>
    <name evidence="5" type="primary">rps19e</name>
    <name evidence="6" type="ORF">HA336_07680</name>
</gene>
<dbReference type="Proteomes" id="UP000619545">
    <property type="component" value="Unassembled WGS sequence"/>
</dbReference>
<accession>A0A832TDW2</accession>
<dbReference type="AlphaFoldDB" id="A0A832TDW2"/>
<sequence>MYDAYVVPGSELVERLAEKLKDFEEIKPPEWAKYVKTGRHKERPPEDPDWWYMRAASILRRVYMDGPVGVSRLRTYYGGRQDRGARPERFRKGSGAIIRKILQQLEEAGLVEKTEEGRVVTPEGRSLVDSTAHEIAKEKGYTDKFTSPI</sequence>
<dbReference type="InterPro" id="IPR036390">
    <property type="entry name" value="WH_DNA-bd_sf"/>
</dbReference>
<dbReference type="InterPro" id="IPR018277">
    <property type="entry name" value="Ribosomal_eS19_CS"/>
</dbReference>
<organism evidence="6 7">
    <name type="scientific">Methanopyrus kandleri</name>
    <dbReference type="NCBI Taxonomy" id="2320"/>
    <lineage>
        <taxon>Archaea</taxon>
        <taxon>Methanobacteriati</taxon>
        <taxon>Methanobacteriota</taxon>
        <taxon>Methanomada group</taxon>
        <taxon>Methanopyri</taxon>
        <taxon>Methanopyrales</taxon>
        <taxon>Methanopyraceae</taxon>
        <taxon>Methanopyrus</taxon>
    </lineage>
</organism>
<evidence type="ECO:0000256" key="1">
    <source>
        <dbReference type="ARBA" id="ARBA00010014"/>
    </source>
</evidence>
<comment type="function">
    <text evidence="5">May be involved in maturation of the 30S ribosomal subunit.</text>
</comment>
<dbReference type="GO" id="GO:0003723">
    <property type="term" value="F:RNA binding"/>
    <property type="evidence" value="ECO:0007669"/>
    <property type="project" value="TreeGrafter"/>
</dbReference>
<dbReference type="GO" id="GO:0006412">
    <property type="term" value="P:translation"/>
    <property type="evidence" value="ECO:0007669"/>
    <property type="project" value="UniProtKB-UniRule"/>
</dbReference>
<dbReference type="Pfam" id="PF01090">
    <property type="entry name" value="Ribosomal_S19e"/>
    <property type="match status" value="1"/>
</dbReference>
<dbReference type="EMBL" id="DUJS01000005">
    <property type="protein sequence ID" value="HII71093.1"/>
    <property type="molecule type" value="Genomic_DNA"/>
</dbReference>
<comment type="caution">
    <text evidence="6">The sequence shown here is derived from an EMBL/GenBank/DDBJ whole genome shotgun (WGS) entry which is preliminary data.</text>
</comment>
<proteinExistence type="inferred from homology"/>
<dbReference type="InterPro" id="IPR036388">
    <property type="entry name" value="WH-like_DNA-bd_sf"/>
</dbReference>
<dbReference type="RefSeq" id="WP_011019988.1">
    <property type="nucleotide sequence ID" value="NZ_DUJS01000005.1"/>
</dbReference>
<dbReference type="SUPFAM" id="SSF46785">
    <property type="entry name" value="Winged helix' DNA-binding domain"/>
    <property type="match status" value="1"/>
</dbReference>
<dbReference type="Gene3D" id="1.10.10.10">
    <property type="entry name" value="Winged helix-like DNA-binding domain superfamily/Winged helix DNA-binding domain"/>
    <property type="match status" value="1"/>
</dbReference>
<evidence type="ECO:0000256" key="4">
    <source>
        <dbReference type="ARBA" id="ARBA00035143"/>
    </source>
</evidence>
<dbReference type="GO" id="GO:0003735">
    <property type="term" value="F:structural constituent of ribosome"/>
    <property type="evidence" value="ECO:0007669"/>
    <property type="project" value="InterPro"/>
</dbReference>
<evidence type="ECO:0000256" key="5">
    <source>
        <dbReference type="HAMAP-Rule" id="MF_01474"/>
    </source>
</evidence>
<name>A0A832TDW2_9EURY</name>
<dbReference type="HAMAP" id="MF_01474">
    <property type="entry name" value="Ribosomal_eS19"/>
    <property type="match status" value="1"/>
</dbReference>
<reference evidence="6" key="1">
    <citation type="journal article" date="2020" name="bioRxiv">
        <title>A rank-normalized archaeal taxonomy based on genome phylogeny resolves widespread incomplete and uneven classifications.</title>
        <authorList>
            <person name="Rinke C."/>
            <person name="Chuvochina M."/>
            <person name="Mussig A.J."/>
            <person name="Chaumeil P.-A."/>
            <person name="Waite D.W."/>
            <person name="Whitman W.B."/>
            <person name="Parks D.H."/>
            <person name="Hugenholtz P."/>
        </authorList>
    </citation>
    <scope>NUCLEOTIDE SEQUENCE</scope>
    <source>
        <strain evidence="6">UBA8853</strain>
    </source>
</reference>
<dbReference type="OMA" id="WAPFVKT"/>
<dbReference type="GO" id="GO:0022627">
    <property type="term" value="C:cytosolic small ribosomal subunit"/>
    <property type="evidence" value="ECO:0007669"/>
    <property type="project" value="TreeGrafter"/>
</dbReference>
<dbReference type="PANTHER" id="PTHR11710">
    <property type="entry name" value="40S RIBOSOMAL PROTEIN S19"/>
    <property type="match status" value="1"/>
</dbReference>
<dbReference type="PANTHER" id="PTHR11710:SF0">
    <property type="entry name" value="40S RIBOSOMAL PROTEIN S19"/>
    <property type="match status" value="1"/>
</dbReference>
<comment type="similarity">
    <text evidence="1 5">Belongs to the eukaryotic ribosomal protein eS19 family.</text>
</comment>
<dbReference type="InterPro" id="IPR027548">
    <property type="entry name" value="Ribosomal_eS19_archaeal"/>
</dbReference>
<comment type="subunit">
    <text evidence="5">Part of the 30S ribosomal subunit.</text>
</comment>
<dbReference type="GO" id="GO:0000028">
    <property type="term" value="P:ribosomal small subunit assembly"/>
    <property type="evidence" value="ECO:0007669"/>
    <property type="project" value="TreeGrafter"/>
</dbReference>
<evidence type="ECO:0000256" key="3">
    <source>
        <dbReference type="ARBA" id="ARBA00023274"/>
    </source>
</evidence>
<dbReference type="PROSITE" id="PS00628">
    <property type="entry name" value="RIBOSOMAL_S19E"/>
    <property type="match status" value="1"/>
</dbReference>
<protein>
    <recommendedName>
        <fullName evidence="4 5">Small ribosomal subunit protein eS19</fullName>
    </recommendedName>
</protein>
<keyword evidence="2 5" id="KW-0689">Ribosomal protein</keyword>
<dbReference type="GeneID" id="1478215"/>
<dbReference type="InterPro" id="IPR001266">
    <property type="entry name" value="Ribosomal_eS19"/>
</dbReference>
<dbReference type="SMART" id="SM01413">
    <property type="entry name" value="Ribosomal_S19e"/>
    <property type="match status" value="1"/>
</dbReference>
<dbReference type="NCBIfam" id="NF006811">
    <property type="entry name" value="PRK09333.1"/>
    <property type="match status" value="1"/>
</dbReference>
<evidence type="ECO:0000256" key="2">
    <source>
        <dbReference type="ARBA" id="ARBA00022980"/>
    </source>
</evidence>